<dbReference type="InterPro" id="IPR050327">
    <property type="entry name" value="Proton-linked_MCT"/>
</dbReference>
<evidence type="ECO:0000256" key="1">
    <source>
        <dbReference type="ARBA" id="ARBA00022692"/>
    </source>
</evidence>
<keyword evidence="1 4" id="KW-0812">Transmembrane</keyword>
<comment type="caution">
    <text evidence="6">The sequence shown here is derived from an EMBL/GenBank/DDBJ whole genome shotgun (WGS) entry which is preliminary data.</text>
</comment>
<feature type="transmembrane region" description="Helical" evidence="4">
    <location>
        <begin position="93"/>
        <end position="110"/>
    </location>
</feature>
<evidence type="ECO:0000256" key="3">
    <source>
        <dbReference type="ARBA" id="ARBA00023136"/>
    </source>
</evidence>
<name>A0A2D6YGZ5_9DELT</name>
<proteinExistence type="predicted"/>
<protein>
    <recommendedName>
        <fullName evidence="5">Major facilitator superfamily (MFS) profile domain-containing protein</fullName>
    </recommendedName>
</protein>
<organism evidence="6 7">
    <name type="scientific">SAR324 cluster bacterium</name>
    <dbReference type="NCBI Taxonomy" id="2024889"/>
    <lineage>
        <taxon>Bacteria</taxon>
        <taxon>Deltaproteobacteria</taxon>
        <taxon>SAR324 cluster</taxon>
    </lineage>
</organism>
<dbReference type="PANTHER" id="PTHR11360:SF290">
    <property type="entry name" value="MONOCARBOXYLATE MFS PERMEASE"/>
    <property type="match status" value="1"/>
</dbReference>
<evidence type="ECO:0000256" key="4">
    <source>
        <dbReference type="SAM" id="Phobius"/>
    </source>
</evidence>
<dbReference type="Proteomes" id="UP000226525">
    <property type="component" value="Unassembled WGS sequence"/>
</dbReference>
<keyword evidence="2 4" id="KW-1133">Transmembrane helix</keyword>
<dbReference type="PANTHER" id="PTHR11360">
    <property type="entry name" value="MONOCARBOXYLATE TRANSPORTER"/>
    <property type="match status" value="1"/>
</dbReference>
<feature type="transmembrane region" description="Helical" evidence="4">
    <location>
        <begin position="366"/>
        <end position="390"/>
    </location>
</feature>
<evidence type="ECO:0000313" key="7">
    <source>
        <dbReference type="Proteomes" id="UP000226525"/>
    </source>
</evidence>
<feature type="transmembrane region" description="Helical" evidence="4">
    <location>
        <begin position="281"/>
        <end position="301"/>
    </location>
</feature>
<feature type="transmembrane region" description="Helical" evidence="4">
    <location>
        <begin position="333"/>
        <end position="354"/>
    </location>
</feature>
<accession>A0A2D6YGZ5</accession>
<dbReference type="EMBL" id="NZEX01000031">
    <property type="protein sequence ID" value="MAH62422.1"/>
    <property type="molecule type" value="Genomic_DNA"/>
</dbReference>
<feature type="transmembrane region" description="Helical" evidence="4">
    <location>
        <begin position="396"/>
        <end position="417"/>
    </location>
</feature>
<dbReference type="GO" id="GO:0022857">
    <property type="term" value="F:transmembrane transporter activity"/>
    <property type="evidence" value="ECO:0007669"/>
    <property type="project" value="InterPro"/>
</dbReference>
<dbReference type="PROSITE" id="PS50850">
    <property type="entry name" value="MFS"/>
    <property type="match status" value="1"/>
</dbReference>
<evidence type="ECO:0000256" key="2">
    <source>
        <dbReference type="ARBA" id="ARBA00022989"/>
    </source>
</evidence>
<dbReference type="InterPro" id="IPR020846">
    <property type="entry name" value="MFS_dom"/>
</dbReference>
<feature type="transmembrane region" description="Helical" evidence="4">
    <location>
        <begin position="152"/>
        <end position="173"/>
    </location>
</feature>
<feature type="transmembrane region" description="Helical" evidence="4">
    <location>
        <begin position="116"/>
        <end position="145"/>
    </location>
</feature>
<dbReference type="SUPFAM" id="SSF103473">
    <property type="entry name" value="MFS general substrate transporter"/>
    <property type="match status" value="1"/>
</dbReference>
<gene>
    <name evidence="6" type="ORF">CMN54_03010</name>
</gene>
<dbReference type="Gene3D" id="1.20.1250.20">
    <property type="entry name" value="MFS general substrate transporter like domains"/>
    <property type="match status" value="2"/>
</dbReference>
<reference evidence="7" key="1">
    <citation type="submission" date="2017-09" db="EMBL/GenBank/DDBJ databases">
        <title>The Reconstruction of 2,631 Draft Metagenome-Assembled Genomes from the Global Oceans.</title>
        <authorList>
            <person name="Tully B.J."/>
            <person name="Graham E.D."/>
            <person name="Heidelberg J.F."/>
        </authorList>
    </citation>
    <scope>NUCLEOTIDE SEQUENCE [LARGE SCALE GENOMIC DNA]</scope>
</reference>
<dbReference type="InterPro" id="IPR011701">
    <property type="entry name" value="MFS"/>
</dbReference>
<sequence length="426" mass="46258">MPSSVSPIQSIDKLFRPNGRVFYGWWIVVIAALIQFIGGVLWMQSYGLYTVVLHDEFSWSMTVLSGAFALTRVESGLLGPLQGWLVDRYGPRIILTVGLAMFGIGFLLLSQTDSLLSYYLIVFVISVGVSLGGFHTLMVSIVNWFQKHRTKAVAWSQMGYSVGGLCVPVVAWGMEWDDWRTVAMISGGMIVLLGIPAVQGILHRPEEKGEQVDGIVQKEEEQTKVKNAGSSFTWRDALRTPAFWLISAGHGIALLSVSSVIVHMVPHLTKGVGLGLTEASLIFSLVSIFQLIGLGIGGVLGDIFNKRLIAMACMLFHGSGMLILAYFEAFPMLILACVLHGLAWGTRGPLMVAIRADYFGPRSFGIIMGISSLIVMLGMMGGPMICGVIVDTYGSYEIAFELVAFLSLAGALSFFFAKKPQNLNAA</sequence>
<dbReference type="AlphaFoldDB" id="A0A2D6YGZ5"/>
<evidence type="ECO:0000313" key="6">
    <source>
        <dbReference type="EMBL" id="MAH62422.1"/>
    </source>
</evidence>
<keyword evidence="3 4" id="KW-0472">Membrane</keyword>
<feature type="transmembrane region" description="Helical" evidence="4">
    <location>
        <begin position="242"/>
        <end position="261"/>
    </location>
</feature>
<dbReference type="InterPro" id="IPR036259">
    <property type="entry name" value="MFS_trans_sf"/>
</dbReference>
<evidence type="ECO:0000259" key="5">
    <source>
        <dbReference type="PROSITE" id="PS50850"/>
    </source>
</evidence>
<feature type="domain" description="Major facilitator superfamily (MFS) profile" evidence="5">
    <location>
        <begin position="27"/>
        <end position="422"/>
    </location>
</feature>
<feature type="transmembrane region" description="Helical" evidence="4">
    <location>
        <begin position="21"/>
        <end position="43"/>
    </location>
</feature>
<dbReference type="CDD" id="cd17355">
    <property type="entry name" value="MFS_YcxA_like"/>
    <property type="match status" value="1"/>
</dbReference>
<dbReference type="Pfam" id="PF07690">
    <property type="entry name" value="MFS_1"/>
    <property type="match status" value="1"/>
</dbReference>